<keyword evidence="3" id="KW-1185">Reference proteome</keyword>
<feature type="transmembrane region" description="Helical" evidence="1">
    <location>
        <begin position="107"/>
        <end position="130"/>
    </location>
</feature>
<sequence length="169" mass="19560">MARDGMVHFKKKKKTWRKRSPLRDTNFPLLGPFSFFFLSLLLTSFSGSGIFGEVNSFLLLHLRHSCLLSFIRSVPSLHGYPRRCLPVFYGLCWGETAAWSWKWTRDIFFINIIYPFIFLWSSVVIVMTGAQHGCRSWVTIELGLWNVALHCRIVGFAWPALLQSRQGNT</sequence>
<dbReference type="EMBL" id="JAULSO010000001">
    <property type="protein sequence ID" value="KAK3695056.1"/>
    <property type="molecule type" value="Genomic_DNA"/>
</dbReference>
<organism evidence="2 3">
    <name type="scientific">Podospora appendiculata</name>
    <dbReference type="NCBI Taxonomy" id="314037"/>
    <lineage>
        <taxon>Eukaryota</taxon>
        <taxon>Fungi</taxon>
        <taxon>Dikarya</taxon>
        <taxon>Ascomycota</taxon>
        <taxon>Pezizomycotina</taxon>
        <taxon>Sordariomycetes</taxon>
        <taxon>Sordariomycetidae</taxon>
        <taxon>Sordariales</taxon>
        <taxon>Podosporaceae</taxon>
        <taxon>Podospora</taxon>
    </lineage>
</organism>
<evidence type="ECO:0000313" key="3">
    <source>
        <dbReference type="Proteomes" id="UP001270362"/>
    </source>
</evidence>
<evidence type="ECO:0000256" key="1">
    <source>
        <dbReference type="SAM" id="Phobius"/>
    </source>
</evidence>
<dbReference type="Proteomes" id="UP001270362">
    <property type="component" value="Unassembled WGS sequence"/>
</dbReference>
<evidence type="ECO:0008006" key="4">
    <source>
        <dbReference type="Google" id="ProtNLM"/>
    </source>
</evidence>
<keyword evidence="1" id="KW-0472">Membrane</keyword>
<protein>
    <recommendedName>
        <fullName evidence="4">Transmembrane protein</fullName>
    </recommendedName>
</protein>
<evidence type="ECO:0000313" key="2">
    <source>
        <dbReference type="EMBL" id="KAK3695056.1"/>
    </source>
</evidence>
<comment type="caution">
    <text evidence="2">The sequence shown here is derived from an EMBL/GenBank/DDBJ whole genome shotgun (WGS) entry which is preliminary data.</text>
</comment>
<accession>A0AAE0XKQ1</accession>
<dbReference type="AlphaFoldDB" id="A0AAE0XKQ1"/>
<keyword evidence="1" id="KW-0812">Transmembrane</keyword>
<proteinExistence type="predicted"/>
<name>A0AAE0XKQ1_9PEZI</name>
<gene>
    <name evidence="2" type="ORF">B0T22DRAFT_454198</name>
</gene>
<keyword evidence="1" id="KW-1133">Transmembrane helix</keyword>
<reference evidence="2" key="2">
    <citation type="submission" date="2023-06" db="EMBL/GenBank/DDBJ databases">
        <authorList>
            <consortium name="Lawrence Berkeley National Laboratory"/>
            <person name="Haridas S."/>
            <person name="Hensen N."/>
            <person name="Bonometti L."/>
            <person name="Westerberg I."/>
            <person name="Brannstrom I.O."/>
            <person name="Guillou S."/>
            <person name="Cros-Aarteil S."/>
            <person name="Calhoun S."/>
            <person name="Kuo A."/>
            <person name="Mondo S."/>
            <person name="Pangilinan J."/>
            <person name="Riley R."/>
            <person name="Labutti K."/>
            <person name="Andreopoulos B."/>
            <person name="Lipzen A."/>
            <person name="Chen C."/>
            <person name="Yanf M."/>
            <person name="Daum C."/>
            <person name="Ng V."/>
            <person name="Clum A."/>
            <person name="Steindorff A."/>
            <person name="Ohm R."/>
            <person name="Martin F."/>
            <person name="Silar P."/>
            <person name="Natvig D."/>
            <person name="Lalanne C."/>
            <person name="Gautier V."/>
            <person name="Ament-Velasquez S.L."/>
            <person name="Kruys A."/>
            <person name="Hutchinson M.I."/>
            <person name="Powell A.J."/>
            <person name="Barry K."/>
            <person name="Miller A.N."/>
            <person name="Grigoriev I.V."/>
            <person name="Debuchy R."/>
            <person name="Gladieux P."/>
            <person name="Thoren M.H."/>
            <person name="Johannesson H."/>
        </authorList>
    </citation>
    <scope>NUCLEOTIDE SEQUENCE</scope>
    <source>
        <strain evidence="2">CBS 314.62</strain>
    </source>
</reference>
<reference evidence="2" key="1">
    <citation type="journal article" date="2023" name="Mol. Phylogenet. Evol.">
        <title>Genome-scale phylogeny and comparative genomics of the fungal order Sordariales.</title>
        <authorList>
            <person name="Hensen N."/>
            <person name="Bonometti L."/>
            <person name="Westerberg I."/>
            <person name="Brannstrom I.O."/>
            <person name="Guillou S."/>
            <person name="Cros-Aarteil S."/>
            <person name="Calhoun S."/>
            <person name="Haridas S."/>
            <person name="Kuo A."/>
            <person name="Mondo S."/>
            <person name="Pangilinan J."/>
            <person name="Riley R."/>
            <person name="LaButti K."/>
            <person name="Andreopoulos B."/>
            <person name="Lipzen A."/>
            <person name="Chen C."/>
            <person name="Yan M."/>
            <person name="Daum C."/>
            <person name="Ng V."/>
            <person name="Clum A."/>
            <person name="Steindorff A."/>
            <person name="Ohm R.A."/>
            <person name="Martin F."/>
            <person name="Silar P."/>
            <person name="Natvig D.O."/>
            <person name="Lalanne C."/>
            <person name="Gautier V."/>
            <person name="Ament-Velasquez S.L."/>
            <person name="Kruys A."/>
            <person name="Hutchinson M.I."/>
            <person name="Powell A.J."/>
            <person name="Barry K."/>
            <person name="Miller A.N."/>
            <person name="Grigoriev I.V."/>
            <person name="Debuchy R."/>
            <person name="Gladieux P."/>
            <person name="Hiltunen Thoren M."/>
            <person name="Johannesson H."/>
        </authorList>
    </citation>
    <scope>NUCLEOTIDE SEQUENCE</scope>
    <source>
        <strain evidence="2">CBS 314.62</strain>
    </source>
</reference>